<evidence type="ECO:0008006" key="4">
    <source>
        <dbReference type="Google" id="ProtNLM"/>
    </source>
</evidence>
<protein>
    <recommendedName>
        <fullName evidence="4">Mediator complex subunit 8</fullName>
    </recommendedName>
</protein>
<organism evidence="2 3">
    <name type="scientific">Tetradesmus obliquus</name>
    <name type="common">Green alga</name>
    <name type="synonym">Acutodesmus obliquus</name>
    <dbReference type="NCBI Taxonomy" id="3088"/>
    <lineage>
        <taxon>Eukaryota</taxon>
        <taxon>Viridiplantae</taxon>
        <taxon>Chlorophyta</taxon>
        <taxon>core chlorophytes</taxon>
        <taxon>Chlorophyceae</taxon>
        <taxon>CS clade</taxon>
        <taxon>Sphaeropleales</taxon>
        <taxon>Scenedesmaceae</taxon>
        <taxon>Tetradesmus</taxon>
    </lineage>
</organism>
<name>A0ABY8UA55_TETOB</name>
<sequence>MASQAAGALGDQGHAQLMQLCWGSGGDQLNLRKVQERVAELIRTLDTLLMEMHSRGIHWKSFLDQLSVINNTYTAIVAEVRPLMRQYTIYPKFVDNPGIENSVPELLASRLLPEQVEQDAGWRAGMLPPGGSLGPGSDVELFRRVREQVEDLQEAVGWLTNMNHPSKNTPRELPAGVLDPKGKMRRDIDALTREISAAATAAAHAREKAGGSLPGQQHGVTYEVVGQKRARPPGQPAAAAAAAAAVPSEASAEDVLIAKIMSGELLREDGKHR</sequence>
<proteinExistence type="predicted"/>
<dbReference type="EMBL" id="CP126216">
    <property type="protein sequence ID" value="WIA18328.1"/>
    <property type="molecule type" value="Genomic_DNA"/>
</dbReference>
<reference evidence="2 3" key="1">
    <citation type="submission" date="2023-05" db="EMBL/GenBank/DDBJ databases">
        <title>A 100% complete, gapless, phased diploid assembly of the Scenedesmus obliquus UTEX 3031 genome.</title>
        <authorList>
            <person name="Biondi T.C."/>
            <person name="Hanschen E.R."/>
            <person name="Kwon T."/>
            <person name="Eng W."/>
            <person name="Kruse C.P.S."/>
            <person name="Koehler S.I."/>
            <person name="Kunde Y."/>
            <person name="Gleasner C.D."/>
            <person name="You Mak K.T."/>
            <person name="Polle J."/>
            <person name="Hovde B.T."/>
            <person name="Starkenburg S.R."/>
        </authorList>
    </citation>
    <scope>NUCLEOTIDE SEQUENCE [LARGE SCALE GENOMIC DNA]</scope>
    <source>
        <strain evidence="2 3">DOE0152z</strain>
    </source>
</reference>
<evidence type="ECO:0000313" key="3">
    <source>
        <dbReference type="Proteomes" id="UP001244341"/>
    </source>
</evidence>
<keyword evidence="3" id="KW-1185">Reference proteome</keyword>
<gene>
    <name evidence="2" type="ORF">OEZ85_009793</name>
</gene>
<accession>A0ABY8UA55</accession>
<dbReference type="Proteomes" id="UP001244341">
    <property type="component" value="Chromosome 9b"/>
</dbReference>
<evidence type="ECO:0000313" key="2">
    <source>
        <dbReference type="EMBL" id="WIA18328.1"/>
    </source>
</evidence>
<evidence type="ECO:0000256" key="1">
    <source>
        <dbReference type="SAM" id="MobiDB-lite"/>
    </source>
</evidence>
<feature type="region of interest" description="Disordered" evidence="1">
    <location>
        <begin position="161"/>
        <end position="180"/>
    </location>
</feature>